<dbReference type="InterPro" id="IPR040086">
    <property type="entry name" value="MJ0683-like"/>
</dbReference>
<feature type="domain" description="Elp3/MiaA/NifB-like radical SAM core" evidence="4">
    <location>
        <begin position="26"/>
        <end position="247"/>
    </location>
</feature>
<name>A0ABS8HVV3_9FIRM</name>
<dbReference type="SFLD" id="SFLDS00029">
    <property type="entry name" value="Radical_SAM"/>
    <property type="match status" value="1"/>
</dbReference>
<comment type="caution">
    <text evidence="5">The sequence shown here is derived from an EMBL/GenBank/DDBJ whole genome shotgun (WGS) entry which is preliminary data.</text>
</comment>
<dbReference type="Gene3D" id="3.80.30.30">
    <property type="match status" value="1"/>
</dbReference>
<keyword evidence="1" id="KW-0479">Metal-binding</keyword>
<proteinExistence type="predicted"/>
<protein>
    <submittedName>
        <fullName evidence="5">Radical SAM protein</fullName>
    </submittedName>
</protein>
<organism evidence="5 6">
    <name type="scientific">Pelosinus baikalensis</name>
    <dbReference type="NCBI Taxonomy" id="2892015"/>
    <lineage>
        <taxon>Bacteria</taxon>
        <taxon>Bacillati</taxon>
        <taxon>Bacillota</taxon>
        <taxon>Negativicutes</taxon>
        <taxon>Selenomonadales</taxon>
        <taxon>Sporomusaceae</taxon>
        <taxon>Pelosinus</taxon>
    </lineage>
</organism>
<dbReference type="PANTHER" id="PTHR43432">
    <property type="entry name" value="SLR0285 PROTEIN"/>
    <property type="match status" value="1"/>
</dbReference>
<dbReference type="PANTHER" id="PTHR43432:SF5">
    <property type="entry name" value="ELP3_MIAA_NIFB-LIKE RADICAL SAM CORE DOMAIN-CONTAINING PROTEIN"/>
    <property type="match status" value="1"/>
</dbReference>
<evidence type="ECO:0000256" key="3">
    <source>
        <dbReference type="ARBA" id="ARBA00023014"/>
    </source>
</evidence>
<evidence type="ECO:0000256" key="1">
    <source>
        <dbReference type="ARBA" id="ARBA00022723"/>
    </source>
</evidence>
<dbReference type="InterPro" id="IPR006638">
    <property type="entry name" value="Elp3/MiaA/NifB-like_rSAM"/>
</dbReference>
<evidence type="ECO:0000313" key="6">
    <source>
        <dbReference type="Proteomes" id="UP001165492"/>
    </source>
</evidence>
<dbReference type="SFLD" id="SFLDG01084">
    <property type="entry name" value="Uncharacterised_Radical_SAM_Su"/>
    <property type="match status" value="1"/>
</dbReference>
<dbReference type="InterPro" id="IPR058240">
    <property type="entry name" value="rSAM_sf"/>
</dbReference>
<keyword evidence="6" id="KW-1185">Reference proteome</keyword>
<gene>
    <name evidence="5" type="ORF">LMF89_18285</name>
</gene>
<evidence type="ECO:0000259" key="4">
    <source>
        <dbReference type="SMART" id="SM00729"/>
    </source>
</evidence>
<evidence type="ECO:0000256" key="2">
    <source>
        <dbReference type="ARBA" id="ARBA00023004"/>
    </source>
</evidence>
<dbReference type="EMBL" id="JAJHJB010000030">
    <property type="protein sequence ID" value="MCC5467286.1"/>
    <property type="molecule type" value="Genomic_DNA"/>
</dbReference>
<dbReference type="Pfam" id="PF04055">
    <property type="entry name" value="Radical_SAM"/>
    <property type="match status" value="1"/>
</dbReference>
<reference evidence="5" key="1">
    <citation type="submission" date="2021-11" db="EMBL/GenBank/DDBJ databases">
        <title>Description of a new species Pelosinus isolated from the bottom sediments of Lake Baikal.</title>
        <authorList>
            <person name="Zakharyuk A."/>
        </authorList>
    </citation>
    <scope>NUCLEOTIDE SEQUENCE</scope>
    <source>
        <strain evidence="5">Bkl1</strain>
    </source>
</reference>
<sequence length="298" mass="34498">MIYKMEFIPAKTIISGYDTGDNWFGKNYTMNIYKGCCHGCIYCDSRSKCYQVENFDEVRAKENALALISSELKSKRRTGVVGTGAMSDPYNPFEKKYGLTRGAIELIHANRFGICIATKSDLIIRDIDLLKSIKKHSPVIVKMTITTANDILCKKIEPNVADSSRRFSVIRQLSENGIFTGILLMPVLPFLEDNEHNISEMIRLAHENGAKFIYPLFGVTLRQNQREWYYQKLDEHFPALRQKYIRQFGNEYECPSPNAKLLWQLFQNQCNRFGILYRMDDIIKGYKKGYEDNQLSLF</sequence>
<dbReference type="SMART" id="SM00729">
    <property type="entry name" value="Elp3"/>
    <property type="match status" value="1"/>
</dbReference>
<dbReference type="Proteomes" id="UP001165492">
    <property type="component" value="Unassembled WGS sequence"/>
</dbReference>
<dbReference type="InterPro" id="IPR007197">
    <property type="entry name" value="rSAM"/>
</dbReference>
<dbReference type="CDD" id="cd01335">
    <property type="entry name" value="Radical_SAM"/>
    <property type="match status" value="1"/>
</dbReference>
<dbReference type="SUPFAM" id="SSF102114">
    <property type="entry name" value="Radical SAM enzymes"/>
    <property type="match status" value="1"/>
</dbReference>
<accession>A0ABS8HVV3</accession>
<evidence type="ECO:0000313" key="5">
    <source>
        <dbReference type="EMBL" id="MCC5467286.1"/>
    </source>
</evidence>
<keyword evidence="2" id="KW-0408">Iron</keyword>
<keyword evidence="3" id="KW-0411">Iron-sulfur</keyword>